<dbReference type="AlphaFoldDB" id="A0A2J6Q5L7"/>
<sequence>MALWDTLLCCNALSEQLRRARYGGLPPTLESGRLFDYLLEHAKTLPQQDNPDIPLSLTNYKIAILSVARFGDAADLTWPVRYFAVSTSAEESMKGFVEIEEKKVLAAESQGFLEDTSACMVECWFGDCAEHPELLFHVRYRPLREEGSFSCKEEEDDRKESRASLGSLFSDISEDAKDLNCRVEEDAYEPKIEGDFPDGDPLAMVHHPSYPYHDNLTAKSRSMSQESRIRNHPDNFANAFYCSYPYQGDLPQKEETAEGTVKVEPSEEMFMQAVKQQGKHQGRETLIDYDLGPDVDF</sequence>
<reference evidence="1 2" key="1">
    <citation type="submission" date="2016-05" db="EMBL/GenBank/DDBJ databases">
        <title>A degradative enzymes factory behind the ericoid mycorrhizal symbiosis.</title>
        <authorList>
            <consortium name="DOE Joint Genome Institute"/>
            <person name="Martino E."/>
            <person name="Morin E."/>
            <person name="Grelet G."/>
            <person name="Kuo A."/>
            <person name="Kohler A."/>
            <person name="Daghino S."/>
            <person name="Barry K."/>
            <person name="Choi C."/>
            <person name="Cichocki N."/>
            <person name="Clum A."/>
            <person name="Copeland A."/>
            <person name="Hainaut M."/>
            <person name="Haridas S."/>
            <person name="Labutti K."/>
            <person name="Lindquist E."/>
            <person name="Lipzen A."/>
            <person name="Khouja H.-R."/>
            <person name="Murat C."/>
            <person name="Ohm R."/>
            <person name="Olson A."/>
            <person name="Spatafora J."/>
            <person name="Veneault-Fourrey C."/>
            <person name="Henrissat B."/>
            <person name="Grigoriev I."/>
            <person name="Martin F."/>
            <person name="Perotto S."/>
        </authorList>
    </citation>
    <scope>NUCLEOTIDE SEQUENCE [LARGE SCALE GENOMIC DNA]</scope>
    <source>
        <strain evidence="1 2">UAMH 7357</strain>
    </source>
</reference>
<dbReference type="EMBL" id="KZ613480">
    <property type="protein sequence ID" value="PMD21521.1"/>
    <property type="molecule type" value="Genomic_DNA"/>
</dbReference>
<accession>A0A2J6Q5L7</accession>
<evidence type="ECO:0000313" key="2">
    <source>
        <dbReference type="Proteomes" id="UP000235672"/>
    </source>
</evidence>
<name>A0A2J6Q5L7_9HELO</name>
<dbReference type="OrthoDB" id="3521968at2759"/>
<gene>
    <name evidence="1" type="ORF">NA56DRAFT_688743</name>
</gene>
<dbReference type="Proteomes" id="UP000235672">
    <property type="component" value="Unassembled WGS sequence"/>
</dbReference>
<organism evidence="1 2">
    <name type="scientific">Hyaloscypha hepaticicola</name>
    <dbReference type="NCBI Taxonomy" id="2082293"/>
    <lineage>
        <taxon>Eukaryota</taxon>
        <taxon>Fungi</taxon>
        <taxon>Dikarya</taxon>
        <taxon>Ascomycota</taxon>
        <taxon>Pezizomycotina</taxon>
        <taxon>Leotiomycetes</taxon>
        <taxon>Helotiales</taxon>
        <taxon>Hyaloscyphaceae</taxon>
        <taxon>Hyaloscypha</taxon>
    </lineage>
</organism>
<keyword evidence="2" id="KW-1185">Reference proteome</keyword>
<proteinExistence type="predicted"/>
<evidence type="ECO:0000313" key="1">
    <source>
        <dbReference type="EMBL" id="PMD21521.1"/>
    </source>
</evidence>
<protein>
    <submittedName>
        <fullName evidence="1">Uncharacterized protein</fullName>
    </submittedName>
</protein>